<dbReference type="PANTHER" id="PTHR43226:SF4">
    <property type="entry name" value="XAA-PRO AMINOPEPTIDASE 3"/>
    <property type="match status" value="1"/>
</dbReference>
<proteinExistence type="inferred from homology"/>
<dbReference type="GO" id="GO:0005739">
    <property type="term" value="C:mitochondrion"/>
    <property type="evidence" value="ECO:0007669"/>
    <property type="project" value="TreeGrafter"/>
</dbReference>
<comment type="similarity">
    <text evidence="1">Belongs to the peptidase M24B family.</text>
</comment>
<keyword evidence="3" id="KW-0378">Hydrolase</keyword>
<evidence type="ECO:0000256" key="1">
    <source>
        <dbReference type="ARBA" id="ARBA00008766"/>
    </source>
</evidence>
<evidence type="ECO:0000313" key="5">
    <source>
        <dbReference type="Proteomes" id="UP000269945"/>
    </source>
</evidence>
<protein>
    <recommendedName>
        <fullName evidence="6">Peptidase M24 domain-containing protein</fullName>
    </recommendedName>
</protein>
<gene>
    <name evidence="4" type="ORF">BN2614_LOCUS1</name>
</gene>
<dbReference type="InterPro" id="IPR036005">
    <property type="entry name" value="Creatinase/aminopeptidase-like"/>
</dbReference>
<evidence type="ECO:0000256" key="3">
    <source>
        <dbReference type="ARBA" id="ARBA00022801"/>
    </source>
</evidence>
<comment type="caution">
    <text evidence="4">The sequence shown here is derived from an EMBL/GenBank/DDBJ whole genome shotgun (WGS) entry which is preliminary data.</text>
</comment>
<accession>A0A9X9LRV1</accession>
<keyword evidence="5" id="KW-1185">Reference proteome</keyword>
<dbReference type="AlphaFoldDB" id="A0A9X9LRV1"/>
<keyword evidence="2" id="KW-0479">Metal-binding</keyword>
<dbReference type="GO" id="GO:0006508">
    <property type="term" value="P:proteolysis"/>
    <property type="evidence" value="ECO:0007669"/>
    <property type="project" value="TreeGrafter"/>
</dbReference>
<dbReference type="InterPro" id="IPR052433">
    <property type="entry name" value="X-Pro_dipept-like"/>
</dbReference>
<sequence>MFASKAPVEEGFLYAKFEFECRARGADILAYPPVVAGGNRSNTLHYVKNNQLIKVHEMPFSATSSGATSKALYCL</sequence>
<dbReference type="GO" id="GO:0046872">
    <property type="term" value="F:metal ion binding"/>
    <property type="evidence" value="ECO:0007669"/>
    <property type="project" value="UniProtKB-KW"/>
</dbReference>
<evidence type="ECO:0008006" key="6">
    <source>
        <dbReference type="Google" id="ProtNLM"/>
    </source>
</evidence>
<dbReference type="EMBL" id="CYRY02013259">
    <property type="protein sequence ID" value="VCW83959.1"/>
    <property type="molecule type" value="Genomic_DNA"/>
</dbReference>
<dbReference type="SUPFAM" id="SSF55920">
    <property type="entry name" value="Creatinase/aminopeptidase"/>
    <property type="match status" value="1"/>
</dbReference>
<dbReference type="PANTHER" id="PTHR43226">
    <property type="entry name" value="XAA-PRO AMINOPEPTIDASE 3"/>
    <property type="match status" value="1"/>
</dbReference>
<organism evidence="4 5">
    <name type="scientific">Gulo gulo</name>
    <name type="common">Wolverine</name>
    <name type="synonym">Gluton</name>
    <dbReference type="NCBI Taxonomy" id="48420"/>
    <lineage>
        <taxon>Eukaryota</taxon>
        <taxon>Metazoa</taxon>
        <taxon>Chordata</taxon>
        <taxon>Craniata</taxon>
        <taxon>Vertebrata</taxon>
        <taxon>Euteleostomi</taxon>
        <taxon>Mammalia</taxon>
        <taxon>Eutheria</taxon>
        <taxon>Laurasiatheria</taxon>
        <taxon>Carnivora</taxon>
        <taxon>Caniformia</taxon>
        <taxon>Musteloidea</taxon>
        <taxon>Mustelidae</taxon>
        <taxon>Guloninae</taxon>
        <taxon>Gulo</taxon>
    </lineage>
</organism>
<evidence type="ECO:0000313" key="4">
    <source>
        <dbReference type="EMBL" id="VCW83959.1"/>
    </source>
</evidence>
<dbReference type="GO" id="GO:0004177">
    <property type="term" value="F:aminopeptidase activity"/>
    <property type="evidence" value="ECO:0007669"/>
    <property type="project" value="TreeGrafter"/>
</dbReference>
<reference evidence="4 5" key="1">
    <citation type="submission" date="2018-10" db="EMBL/GenBank/DDBJ databases">
        <authorList>
            <person name="Ekblom R."/>
            <person name="Jareborg N."/>
        </authorList>
    </citation>
    <scope>NUCLEOTIDE SEQUENCE [LARGE SCALE GENOMIC DNA]</scope>
    <source>
        <tissue evidence="4">Muscle</tissue>
    </source>
</reference>
<name>A0A9X9LRV1_GULGU</name>
<evidence type="ECO:0000256" key="2">
    <source>
        <dbReference type="ARBA" id="ARBA00022723"/>
    </source>
</evidence>
<dbReference type="Gene3D" id="3.90.230.10">
    <property type="entry name" value="Creatinase/methionine aminopeptidase superfamily"/>
    <property type="match status" value="1"/>
</dbReference>
<dbReference type="Proteomes" id="UP000269945">
    <property type="component" value="Unassembled WGS sequence"/>
</dbReference>